<dbReference type="Proteomes" id="UP001341281">
    <property type="component" value="Chromosome 09"/>
</dbReference>
<accession>A0AAQ3XDJ5</accession>
<dbReference type="AlphaFoldDB" id="A0AAQ3XDJ5"/>
<evidence type="ECO:0000313" key="1">
    <source>
        <dbReference type="EMBL" id="WVZ94360.1"/>
    </source>
</evidence>
<organism evidence="1 2">
    <name type="scientific">Paspalum notatum var. saurae</name>
    <dbReference type="NCBI Taxonomy" id="547442"/>
    <lineage>
        <taxon>Eukaryota</taxon>
        <taxon>Viridiplantae</taxon>
        <taxon>Streptophyta</taxon>
        <taxon>Embryophyta</taxon>
        <taxon>Tracheophyta</taxon>
        <taxon>Spermatophyta</taxon>
        <taxon>Magnoliopsida</taxon>
        <taxon>Liliopsida</taxon>
        <taxon>Poales</taxon>
        <taxon>Poaceae</taxon>
        <taxon>PACMAD clade</taxon>
        <taxon>Panicoideae</taxon>
        <taxon>Andropogonodae</taxon>
        <taxon>Paspaleae</taxon>
        <taxon>Paspalinae</taxon>
        <taxon>Paspalum</taxon>
    </lineage>
</organism>
<feature type="non-terminal residue" evidence="1">
    <location>
        <position position="109"/>
    </location>
</feature>
<dbReference type="EMBL" id="CP144753">
    <property type="protein sequence ID" value="WVZ94360.1"/>
    <property type="molecule type" value="Genomic_DNA"/>
</dbReference>
<protein>
    <recommendedName>
        <fullName evidence="3">Reverse transcriptase domain-containing protein</fullName>
    </recommendedName>
</protein>
<proteinExistence type="predicted"/>
<reference evidence="1 2" key="1">
    <citation type="submission" date="2024-02" db="EMBL/GenBank/DDBJ databases">
        <title>High-quality chromosome-scale genome assembly of Pensacola bahiagrass (Paspalum notatum Flugge var. saurae).</title>
        <authorList>
            <person name="Vega J.M."/>
            <person name="Podio M."/>
            <person name="Orjuela J."/>
            <person name="Siena L.A."/>
            <person name="Pessino S.C."/>
            <person name="Combes M.C."/>
            <person name="Mariac C."/>
            <person name="Albertini E."/>
            <person name="Pupilli F."/>
            <person name="Ortiz J.P.A."/>
            <person name="Leblanc O."/>
        </authorList>
    </citation>
    <scope>NUCLEOTIDE SEQUENCE [LARGE SCALE GENOMIC DNA]</scope>
    <source>
        <strain evidence="1">R1</strain>
        <tissue evidence="1">Leaf</tissue>
    </source>
</reference>
<sequence length="109" mass="12675">FWETIKGDLLQTFLDLSKGDLALFGLNFGVITLIPKVQEANVIQQYRPICLLNMSYEIFTKVATNRLSSGQNIFEGMVILHETIHELHRKKQNEIILKLNFEKAYHKVR</sequence>
<evidence type="ECO:0000313" key="2">
    <source>
        <dbReference type="Proteomes" id="UP001341281"/>
    </source>
</evidence>
<name>A0AAQ3XDJ5_PASNO</name>
<evidence type="ECO:0008006" key="3">
    <source>
        <dbReference type="Google" id="ProtNLM"/>
    </source>
</evidence>
<keyword evidence="2" id="KW-1185">Reference proteome</keyword>
<gene>
    <name evidence="1" type="ORF">U9M48_040259</name>
</gene>